<dbReference type="InterPro" id="IPR002225">
    <property type="entry name" value="3Beta_OHSteriod_DH/Estase"/>
</dbReference>
<dbReference type="Pfam" id="PF01073">
    <property type="entry name" value="3Beta_HSD"/>
    <property type="match status" value="1"/>
</dbReference>
<proteinExistence type="predicted"/>
<feature type="domain" description="3-beta hydroxysteroid dehydrogenase/isomerase" evidence="1">
    <location>
        <begin position="14"/>
        <end position="279"/>
    </location>
</feature>
<dbReference type="InterPro" id="IPR036291">
    <property type="entry name" value="NAD(P)-bd_dom_sf"/>
</dbReference>
<dbReference type="VEuPathDB" id="FungiDB:MELLADRAFT_36679"/>
<protein>
    <recommendedName>
        <fullName evidence="1">3-beta hydroxysteroid dehydrogenase/isomerase domain-containing protein</fullName>
    </recommendedName>
</protein>
<name>F4RPJ4_MELLP</name>
<dbReference type="GO" id="GO:0016616">
    <property type="term" value="F:oxidoreductase activity, acting on the CH-OH group of donors, NAD or NADP as acceptor"/>
    <property type="evidence" value="ECO:0007669"/>
    <property type="project" value="InterPro"/>
</dbReference>
<dbReference type="OrthoDB" id="10058185at2759"/>
<sequence length="374" mass="41489">MTIAKTSSGTSYFVIGGEGFLGHNLISELVKSYPDSIITSLDLVQRYFTSRPIDLPNESDLNPTNSMQHSFIKSDLTSLNDLINSFDQIKPDVVFHTASPWIGSGREVCEKVNIQGTENVIEACKKFGVQKLVYTSSAGVVYNGEDLINVDERLPIPENALDHYNITKAKAEAIVLKANDNDKLLTCALRPAGIFGPGDRQAIPGIIQVLKNGQHRIQIGSNKNLFDWTYVDNVVHAHLLAATRLEGIVPVAGEAFFITGGEPVYFWDFTRSVWKAYATSEHLQETKDYQPIPSFLWIIPKFLGVLLALLAELWCKVLQKPAGFTTSSVRYACATRFYNIEKARVVLGYEPVVGVEEGISRAVEVKISFLLLFL</sequence>
<dbReference type="KEGG" id="mlr:MELLADRAFT_36679"/>
<dbReference type="FunCoup" id="F4RPJ4">
    <property type="interactions" value="128"/>
</dbReference>
<dbReference type="AlphaFoldDB" id="F4RPJ4"/>
<reference evidence="3" key="1">
    <citation type="journal article" date="2011" name="Proc. Natl. Acad. Sci. U.S.A.">
        <title>Obligate biotrophy features unraveled by the genomic analysis of rust fungi.</title>
        <authorList>
            <person name="Duplessis S."/>
            <person name="Cuomo C.A."/>
            <person name="Lin Y.-C."/>
            <person name="Aerts A."/>
            <person name="Tisserant E."/>
            <person name="Veneault-Fourrey C."/>
            <person name="Joly D.L."/>
            <person name="Hacquard S."/>
            <person name="Amselem J."/>
            <person name="Cantarel B.L."/>
            <person name="Chiu R."/>
            <person name="Coutinho P.M."/>
            <person name="Feau N."/>
            <person name="Field M."/>
            <person name="Frey P."/>
            <person name="Gelhaye E."/>
            <person name="Goldberg J."/>
            <person name="Grabherr M.G."/>
            <person name="Kodira C.D."/>
            <person name="Kohler A."/>
            <person name="Kuees U."/>
            <person name="Lindquist E.A."/>
            <person name="Lucas S.M."/>
            <person name="Mago R."/>
            <person name="Mauceli E."/>
            <person name="Morin E."/>
            <person name="Murat C."/>
            <person name="Pangilinan J.L."/>
            <person name="Park R."/>
            <person name="Pearson M."/>
            <person name="Quesneville H."/>
            <person name="Rouhier N."/>
            <person name="Sakthikumar S."/>
            <person name="Salamov A.A."/>
            <person name="Schmutz J."/>
            <person name="Selles B."/>
            <person name="Shapiro H."/>
            <person name="Tanguay P."/>
            <person name="Tuskan G.A."/>
            <person name="Henrissat B."/>
            <person name="Van de Peer Y."/>
            <person name="Rouze P."/>
            <person name="Ellis J.G."/>
            <person name="Dodds P.N."/>
            <person name="Schein J.E."/>
            <person name="Zhong S."/>
            <person name="Hamelin R.C."/>
            <person name="Grigoriev I.V."/>
            <person name="Szabo L.J."/>
            <person name="Martin F."/>
        </authorList>
    </citation>
    <scope>NUCLEOTIDE SEQUENCE [LARGE SCALE GENOMIC DNA]</scope>
    <source>
        <strain evidence="3">98AG31 / pathotype 3-4-7</strain>
    </source>
</reference>
<evidence type="ECO:0000313" key="3">
    <source>
        <dbReference type="Proteomes" id="UP000001072"/>
    </source>
</evidence>
<dbReference type="eggNOG" id="KOG1430">
    <property type="taxonomic scope" value="Eukaryota"/>
</dbReference>
<dbReference type="STRING" id="747676.F4RPJ4"/>
<dbReference type="SUPFAM" id="SSF51735">
    <property type="entry name" value="NAD(P)-binding Rossmann-fold domains"/>
    <property type="match status" value="1"/>
</dbReference>
<dbReference type="RefSeq" id="XP_007411031.1">
    <property type="nucleotide sequence ID" value="XM_007410969.1"/>
</dbReference>
<keyword evidence="3" id="KW-1185">Reference proteome</keyword>
<evidence type="ECO:0000313" key="2">
    <source>
        <dbReference type="EMBL" id="EGG05542.1"/>
    </source>
</evidence>
<gene>
    <name evidence="2" type="ORF">MELLADRAFT_36679</name>
</gene>
<dbReference type="GO" id="GO:0006694">
    <property type="term" value="P:steroid biosynthetic process"/>
    <property type="evidence" value="ECO:0007669"/>
    <property type="project" value="InterPro"/>
</dbReference>
<dbReference type="InParanoid" id="F4RPJ4"/>
<dbReference type="Proteomes" id="UP000001072">
    <property type="component" value="Unassembled WGS sequence"/>
</dbReference>
<organism evidence="3">
    <name type="scientific">Melampsora larici-populina (strain 98AG31 / pathotype 3-4-7)</name>
    <name type="common">Poplar leaf rust fungus</name>
    <dbReference type="NCBI Taxonomy" id="747676"/>
    <lineage>
        <taxon>Eukaryota</taxon>
        <taxon>Fungi</taxon>
        <taxon>Dikarya</taxon>
        <taxon>Basidiomycota</taxon>
        <taxon>Pucciniomycotina</taxon>
        <taxon>Pucciniomycetes</taxon>
        <taxon>Pucciniales</taxon>
        <taxon>Melampsoraceae</taxon>
        <taxon>Melampsora</taxon>
    </lineage>
</organism>
<dbReference type="GeneID" id="18927573"/>
<accession>F4RPJ4</accession>
<dbReference type="HOGENOM" id="CLU_007383_6_8_1"/>
<evidence type="ECO:0000259" key="1">
    <source>
        <dbReference type="Pfam" id="PF01073"/>
    </source>
</evidence>
<dbReference type="EMBL" id="GL883112">
    <property type="protein sequence ID" value="EGG05542.1"/>
    <property type="molecule type" value="Genomic_DNA"/>
</dbReference>
<dbReference type="Gene3D" id="3.40.50.720">
    <property type="entry name" value="NAD(P)-binding Rossmann-like Domain"/>
    <property type="match status" value="1"/>
</dbReference>
<dbReference type="PANTHER" id="PTHR43000">
    <property type="entry name" value="DTDP-D-GLUCOSE 4,6-DEHYDRATASE-RELATED"/>
    <property type="match status" value="1"/>
</dbReference>